<keyword evidence="4 6" id="KW-1133">Transmembrane helix</keyword>
<feature type="transmembrane region" description="Helical" evidence="6">
    <location>
        <begin position="199"/>
        <end position="219"/>
    </location>
</feature>
<evidence type="ECO:0000313" key="9">
    <source>
        <dbReference type="Proteomes" id="UP001164286"/>
    </source>
</evidence>
<gene>
    <name evidence="8" type="ORF">MKK02DRAFT_35957</name>
</gene>
<comment type="caution">
    <text evidence="8">The sequence shown here is derived from an EMBL/GenBank/DDBJ whole genome shotgun (WGS) entry which is preliminary data.</text>
</comment>
<dbReference type="GO" id="GO:0016020">
    <property type="term" value="C:membrane"/>
    <property type="evidence" value="ECO:0007669"/>
    <property type="project" value="UniProtKB-SubCell"/>
</dbReference>
<dbReference type="InterPro" id="IPR011701">
    <property type="entry name" value="MFS"/>
</dbReference>
<dbReference type="GeneID" id="77728519"/>
<dbReference type="PROSITE" id="PS50850">
    <property type="entry name" value="MFS"/>
    <property type="match status" value="1"/>
</dbReference>
<dbReference type="Proteomes" id="UP001164286">
    <property type="component" value="Unassembled WGS sequence"/>
</dbReference>
<feature type="domain" description="Major facilitator superfamily (MFS) profile" evidence="7">
    <location>
        <begin position="39"/>
        <end position="500"/>
    </location>
</feature>
<feature type="transmembrane region" description="Helical" evidence="6">
    <location>
        <begin position="75"/>
        <end position="93"/>
    </location>
</feature>
<dbReference type="RefSeq" id="XP_052947689.1">
    <property type="nucleotide sequence ID" value="XM_053089314.1"/>
</dbReference>
<feature type="transmembrane region" description="Helical" evidence="6">
    <location>
        <begin position="264"/>
        <end position="286"/>
    </location>
</feature>
<feature type="transmembrane region" description="Helical" evidence="6">
    <location>
        <begin position="341"/>
        <end position="364"/>
    </location>
</feature>
<evidence type="ECO:0000256" key="5">
    <source>
        <dbReference type="ARBA" id="ARBA00023136"/>
    </source>
</evidence>
<evidence type="ECO:0000256" key="6">
    <source>
        <dbReference type="SAM" id="Phobius"/>
    </source>
</evidence>
<feature type="transmembrane region" description="Helical" evidence="6">
    <location>
        <begin position="409"/>
        <end position="430"/>
    </location>
</feature>
<evidence type="ECO:0000259" key="7">
    <source>
        <dbReference type="PROSITE" id="PS50850"/>
    </source>
</evidence>
<accession>A0AA38HD57</accession>
<feature type="transmembrane region" description="Helical" evidence="6">
    <location>
        <begin position="164"/>
        <end position="187"/>
    </location>
</feature>
<dbReference type="PANTHER" id="PTHR42718">
    <property type="entry name" value="MAJOR FACILITATOR SUPERFAMILY MULTIDRUG TRANSPORTER MFSC"/>
    <property type="match status" value="1"/>
</dbReference>
<feature type="transmembrane region" description="Helical" evidence="6">
    <location>
        <begin position="240"/>
        <end position="258"/>
    </location>
</feature>
<feature type="transmembrane region" description="Helical" evidence="6">
    <location>
        <begin position="130"/>
        <end position="152"/>
    </location>
</feature>
<dbReference type="AlphaFoldDB" id="A0AA38HD57"/>
<dbReference type="EMBL" id="JAKWFO010000003">
    <property type="protein sequence ID" value="KAI9637912.1"/>
    <property type="molecule type" value="Genomic_DNA"/>
</dbReference>
<feature type="transmembrane region" description="Helical" evidence="6">
    <location>
        <begin position="105"/>
        <end position="124"/>
    </location>
</feature>
<feature type="transmembrane region" description="Helical" evidence="6">
    <location>
        <begin position="376"/>
        <end position="403"/>
    </location>
</feature>
<dbReference type="Gene3D" id="1.20.1250.20">
    <property type="entry name" value="MFS general substrate transporter like domains"/>
    <property type="match status" value="1"/>
</dbReference>
<evidence type="ECO:0000256" key="2">
    <source>
        <dbReference type="ARBA" id="ARBA00022448"/>
    </source>
</evidence>
<keyword evidence="9" id="KW-1185">Reference proteome</keyword>
<dbReference type="InterPro" id="IPR036259">
    <property type="entry name" value="MFS_trans_sf"/>
</dbReference>
<dbReference type="Pfam" id="PF07690">
    <property type="entry name" value="MFS_1"/>
    <property type="match status" value="1"/>
</dbReference>
<feature type="transmembrane region" description="Helical" evidence="6">
    <location>
        <begin position="307"/>
        <end position="329"/>
    </location>
</feature>
<protein>
    <submittedName>
        <fullName evidence="8">Major facilitator superfamily domain-containing protein</fullName>
    </submittedName>
</protein>
<keyword evidence="3 6" id="KW-0812">Transmembrane</keyword>
<evidence type="ECO:0000256" key="1">
    <source>
        <dbReference type="ARBA" id="ARBA00004141"/>
    </source>
</evidence>
<organism evidence="8 9">
    <name type="scientific">Dioszegia hungarica</name>
    <dbReference type="NCBI Taxonomy" id="4972"/>
    <lineage>
        <taxon>Eukaryota</taxon>
        <taxon>Fungi</taxon>
        <taxon>Dikarya</taxon>
        <taxon>Basidiomycota</taxon>
        <taxon>Agaricomycotina</taxon>
        <taxon>Tremellomycetes</taxon>
        <taxon>Tremellales</taxon>
        <taxon>Bulleribasidiaceae</taxon>
        <taxon>Dioszegia</taxon>
    </lineage>
</organism>
<keyword evidence="5 6" id="KW-0472">Membrane</keyword>
<name>A0AA38HD57_9TREE</name>
<proteinExistence type="predicted"/>
<comment type="subcellular location">
    <subcellularLocation>
        <location evidence="1">Membrane</location>
        <topology evidence="1">Multi-pass membrane protein</topology>
    </subcellularLocation>
</comment>
<feature type="transmembrane region" description="Helical" evidence="6">
    <location>
        <begin position="437"/>
        <end position="456"/>
    </location>
</feature>
<reference evidence="8" key="1">
    <citation type="journal article" date="2022" name="G3 (Bethesda)">
        <title>High quality genome of the basidiomycete yeast Dioszegia hungarica PDD-24b-2 isolated from cloud water.</title>
        <authorList>
            <person name="Jarrige D."/>
            <person name="Haridas S."/>
            <person name="Bleykasten-Grosshans C."/>
            <person name="Joly M."/>
            <person name="Nadalig T."/>
            <person name="Sancelme M."/>
            <person name="Vuilleumier S."/>
            <person name="Grigoriev I.V."/>
            <person name="Amato P."/>
            <person name="Bringel F."/>
        </authorList>
    </citation>
    <scope>NUCLEOTIDE SEQUENCE</scope>
    <source>
        <strain evidence="8">PDD-24b-2</strain>
    </source>
</reference>
<dbReference type="GO" id="GO:0022857">
    <property type="term" value="F:transmembrane transporter activity"/>
    <property type="evidence" value="ECO:0007669"/>
    <property type="project" value="InterPro"/>
</dbReference>
<evidence type="ECO:0000313" key="8">
    <source>
        <dbReference type="EMBL" id="KAI9637912.1"/>
    </source>
</evidence>
<evidence type="ECO:0000256" key="3">
    <source>
        <dbReference type="ARBA" id="ARBA00022692"/>
    </source>
</evidence>
<dbReference type="PANTHER" id="PTHR42718:SF9">
    <property type="entry name" value="MAJOR FACILITATOR SUPERFAMILY MULTIDRUG TRANSPORTER MFSC"/>
    <property type="match status" value="1"/>
</dbReference>
<feature type="transmembrane region" description="Helical" evidence="6">
    <location>
        <begin position="37"/>
        <end position="60"/>
    </location>
</feature>
<dbReference type="SUPFAM" id="SSF103473">
    <property type="entry name" value="MFS general substrate transporter"/>
    <property type="match status" value="2"/>
</dbReference>
<dbReference type="InterPro" id="IPR020846">
    <property type="entry name" value="MFS_dom"/>
</dbReference>
<sequence>MDNKETSFPETTQRSDSFVGQSLAATLPVTGSRRRRWGILAVLILSYFIDVVCSSAFFVFTGEISRDLGIVVQQQSWVVTAYSAPFAALLLFWGRVSDLYSARPVFIYGFIGFATINLILSFLTEQYSFLVLRAFAGVAGSALVPSAYRLIASNFPEDERGRAYTLYGMTGSIANVLGVIIAGVIGAIEGTGQSRNWRWFFRIVAALSFPGALLGFLLIPPQPSAKETERTSRWKRFDPLGVLLMLSSILLIIVGLTMGASYGWATASFLAPIIIGIVLFVTFFWWESRLVEDVALLPMSIWRIPNMITLIVFALVILGWWAVNFIPFIELFAYVHDDPLLIAAVRTLPEGVAAGAISVVLLVWPQIIAKPKWPIAFAMILAGVALVLWTQATSIIGAGYWMWVFPGMLIGSAGMQVALLATIVGVMIAAPPEKAGVVGATLQTSMHTSTVIALSIQAGLLTTQPGGIENYANIRASWYFELGWVVVWLIGFLVFYRPARNSAKTGSVEGIA</sequence>
<evidence type="ECO:0000256" key="4">
    <source>
        <dbReference type="ARBA" id="ARBA00022989"/>
    </source>
</evidence>
<feature type="transmembrane region" description="Helical" evidence="6">
    <location>
        <begin position="476"/>
        <end position="496"/>
    </location>
</feature>
<keyword evidence="2" id="KW-0813">Transport</keyword>